<proteinExistence type="predicted"/>
<dbReference type="Gene3D" id="3.30.420.10">
    <property type="entry name" value="Ribonuclease H-like superfamily/Ribonuclease H"/>
    <property type="match status" value="1"/>
</dbReference>
<reference evidence="2" key="2">
    <citation type="journal article" date="2024" name="Plant">
        <title>Genomic evolution and insights into agronomic trait innovations of Sesamum species.</title>
        <authorList>
            <person name="Miao H."/>
            <person name="Wang L."/>
            <person name="Qu L."/>
            <person name="Liu H."/>
            <person name="Sun Y."/>
            <person name="Le M."/>
            <person name="Wang Q."/>
            <person name="Wei S."/>
            <person name="Zheng Y."/>
            <person name="Lin W."/>
            <person name="Duan Y."/>
            <person name="Cao H."/>
            <person name="Xiong S."/>
            <person name="Wang X."/>
            <person name="Wei L."/>
            <person name="Li C."/>
            <person name="Ma Q."/>
            <person name="Ju M."/>
            <person name="Zhao R."/>
            <person name="Li G."/>
            <person name="Mu C."/>
            <person name="Tian Q."/>
            <person name="Mei H."/>
            <person name="Zhang T."/>
            <person name="Gao T."/>
            <person name="Zhang H."/>
        </authorList>
    </citation>
    <scope>NUCLEOTIDE SEQUENCE</scope>
    <source>
        <strain evidence="2">KEN1</strain>
    </source>
</reference>
<protein>
    <submittedName>
        <fullName evidence="2">Ribonuclease H protein</fullName>
    </submittedName>
</protein>
<dbReference type="PROSITE" id="PS50879">
    <property type="entry name" value="RNASE_H_1"/>
    <property type="match status" value="1"/>
</dbReference>
<comment type="caution">
    <text evidence="2">The sequence shown here is derived from an EMBL/GenBank/DDBJ whole genome shotgun (WGS) entry which is preliminary data.</text>
</comment>
<dbReference type="SUPFAM" id="SSF53098">
    <property type="entry name" value="Ribonuclease H-like"/>
    <property type="match status" value="1"/>
</dbReference>
<dbReference type="PANTHER" id="PTHR47723:SF19">
    <property type="entry name" value="POLYNUCLEOTIDYL TRANSFERASE, RIBONUCLEASE H-LIKE SUPERFAMILY PROTEIN"/>
    <property type="match status" value="1"/>
</dbReference>
<organism evidence="2">
    <name type="scientific">Sesamum latifolium</name>
    <dbReference type="NCBI Taxonomy" id="2727402"/>
    <lineage>
        <taxon>Eukaryota</taxon>
        <taxon>Viridiplantae</taxon>
        <taxon>Streptophyta</taxon>
        <taxon>Embryophyta</taxon>
        <taxon>Tracheophyta</taxon>
        <taxon>Spermatophyta</taxon>
        <taxon>Magnoliopsida</taxon>
        <taxon>eudicotyledons</taxon>
        <taxon>Gunneridae</taxon>
        <taxon>Pentapetalae</taxon>
        <taxon>asterids</taxon>
        <taxon>lamiids</taxon>
        <taxon>Lamiales</taxon>
        <taxon>Pedaliaceae</taxon>
        <taxon>Sesamum</taxon>
    </lineage>
</organism>
<dbReference type="InterPro" id="IPR012337">
    <property type="entry name" value="RNaseH-like_sf"/>
</dbReference>
<dbReference type="EMBL" id="JACGWN010000004">
    <property type="protein sequence ID" value="KAL0453401.1"/>
    <property type="molecule type" value="Genomic_DNA"/>
</dbReference>
<dbReference type="AlphaFoldDB" id="A0AAW2XMF6"/>
<feature type="domain" description="RNase H type-1" evidence="1">
    <location>
        <begin position="80"/>
        <end position="209"/>
    </location>
</feature>
<evidence type="ECO:0000259" key="1">
    <source>
        <dbReference type="PROSITE" id="PS50879"/>
    </source>
</evidence>
<dbReference type="CDD" id="cd06222">
    <property type="entry name" value="RNase_H_like"/>
    <property type="match status" value="1"/>
</dbReference>
<dbReference type="InterPro" id="IPR036397">
    <property type="entry name" value="RNaseH_sf"/>
</dbReference>
<dbReference type="InterPro" id="IPR044730">
    <property type="entry name" value="RNase_H-like_dom_plant"/>
</dbReference>
<name>A0AAW2XMF6_9LAMI</name>
<evidence type="ECO:0000313" key="2">
    <source>
        <dbReference type="EMBL" id="KAL0453401.1"/>
    </source>
</evidence>
<reference evidence="2" key="1">
    <citation type="submission" date="2020-06" db="EMBL/GenBank/DDBJ databases">
        <authorList>
            <person name="Li T."/>
            <person name="Hu X."/>
            <person name="Zhang T."/>
            <person name="Song X."/>
            <person name="Zhang H."/>
            <person name="Dai N."/>
            <person name="Sheng W."/>
            <person name="Hou X."/>
            <person name="Wei L."/>
        </authorList>
    </citation>
    <scope>NUCLEOTIDE SEQUENCE</scope>
    <source>
        <strain evidence="2">KEN1</strain>
        <tissue evidence="2">Leaf</tissue>
    </source>
</reference>
<gene>
    <name evidence="2" type="ORF">Slati_1318200</name>
</gene>
<dbReference type="Pfam" id="PF13456">
    <property type="entry name" value="RVT_3"/>
    <property type="match status" value="1"/>
</dbReference>
<dbReference type="PANTHER" id="PTHR47723">
    <property type="entry name" value="OS05G0353850 PROTEIN"/>
    <property type="match status" value="1"/>
</dbReference>
<sequence>MLVLWSIWTVRNSAKHRGAPFKASSIIFKIMDYLQNISKSKLWRYKHMKGDLFAADRLHLPLLQNPKNQKTLAVYWRKPDFGWYKLNTDGASKGNPGVSGAGELLRDYKVHEIFSFLEPLGHATNILAGLQAFHRGLQICLEKVFTRIWVEVDANHIIHLISKHLQGASYLQTLLHNIRSILAQLEIKISHIYREGNQAADHLANLACNNSEFTILSREQQQGRITGIIRFDSHDFPNFQDCVELVSLLSGSPI</sequence>
<dbReference type="GO" id="GO:0003676">
    <property type="term" value="F:nucleic acid binding"/>
    <property type="evidence" value="ECO:0007669"/>
    <property type="project" value="InterPro"/>
</dbReference>
<dbReference type="InterPro" id="IPR053151">
    <property type="entry name" value="RNase_H-like"/>
</dbReference>
<accession>A0AAW2XMF6</accession>
<dbReference type="InterPro" id="IPR002156">
    <property type="entry name" value="RNaseH_domain"/>
</dbReference>
<dbReference type="GO" id="GO:0004523">
    <property type="term" value="F:RNA-DNA hybrid ribonuclease activity"/>
    <property type="evidence" value="ECO:0007669"/>
    <property type="project" value="InterPro"/>
</dbReference>